<dbReference type="InterPro" id="IPR015272">
    <property type="entry name" value="MoadD_C"/>
</dbReference>
<dbReference type="Pfam" id="PF09189">
    <property type="entry name" value="MoaD_arch"/>
    <property type="match status" value="1"/>
</dbReference>
<organism evidence="2 3">
    <name type="scientific">Halobellus clavatus</name>
    <dbReference type="NCBI Taxonomy" id="660517"/>
    <lineage>
        <taxon>Archaea</taxon>
        <taxon>Methanobacteriati</taxon>
        <taxon>Methanobacteriota</taxon>
        <taxon>Stenosarchaea group</taxon>
        <taxon>Halobacteria</taxon>
        <taxon>Halobacteriales</taxon>
        <taxon>Haloferacaceae</taxon>
        <taxon>Halobellus</taxon>
    </lineage>
</organism>
<sequence length="89" mass="9803">MSTERETRERSYRGISVRLARKYLEKLGGTTVADDRVEGDAWVATLADDEVSIGPSLKLTEVTVVFEGDPSTLDPLIERFSQKAMRAGG</sequence>
<proteinExistence type="predicted"/>
<name>A0A1H3ENG1_9EURY</name>
<feature type="domain" description="Molybdopterin cofactor biosynthesis MoaD-related C-terminal" evidence="1">
    <location>
        <begin position="8"/>
        <end position="89"/>
    </location>
</feature>
<dbReference type="RefSeq" id="WP_089765996.1">
    <property type="nucleotide sequence ID" value="NZ_FNPB01000002.1"/>
</dbReference>
<dbReference type="Proteomes" id="UP000199170">
    <property type="component" value="Unassembled WGS sequence"/>
</dbReference>
<dbReference type="OrthoDB" id="263424at2157"/>
<dbReference type="Gene3D" id="3.30.1370.80">
    <property type="entry name" value="Molybdopterin cofactor biosynthesis MoaD-related, C-terminal domain"/>
    <property type="match status" value="1"/>
</dbReference>
<gene>
    <name evidence="2" type="ORF">SAMN04487946_102403</name>
</gene>
<evidence type="ECO:0000313" key="3">
    <source>
        <dbReference type="Proteomes" id="UP000199170"/>
    </source>
</evidence>
<dbReference type="AlphaFoldDB" id="A0A1H3ENG1"/>
<reference evidence="3" key="1">
    <citation type="submission" date="2016-10" db="EMBL/GenBank/DDBJ databases">
        <authorList>
            <person name="Varghese N."/>
            <person name="Submissions S."/>
        </authorList>
    </citation>
    <scope>NUCLEOTIDE SEQUENCE [LARGE SCALE GENOMIC DNA]</scope>
    <source>
        <strain evidence="3">CGMCC 1.10118</strain>
    </source>
</reference>
<dbReference type="STRING" id="660517.SAMN04487946_102403"/>
<evidence type="ECO:0000259" key="1">
    <source>
        <dbReference type="Pfam" id="PF09189"/>
    </source>
</evidence>
<keyword evidence="3" id="KW-1185">Reference proteome</keyword>
<dbReference type="InterPro" id="IPR036473">
    <property type="entry name" value="Mopterin_CF_MoaD-rel_C_sf"/>
</dbReference>
<protein>
    <recommendedName>
        <fullName evidence="1">Molybdopterin cofactor biosynthesis MoaD-related C-terminal domain-containing protein</fullName>
    </recommendedName>
</protein>
<dbReference type="EMBL" id="FNPB01000002">
    <property type="protein sequence ID" value="SDX80150.1"/>
    <property type="molecule type" value="Genomic_DNA"/>
</dbReference>
<accession>A0A1H3ENG1</accession>
<evidence type="ECO:0000313" key="2">
    <source>
        <dbReference type="EMBL" id="SDX80150.1"/>
    </source>
</evidence>